<feature type="domain" description="LysM" evidence="1">
    <location>
        <begin position="1"/>
        <end position="46"/>
    </location>
</feature>
<name>A0A7W5JWM9_9ACTN</name>
<dbReference type="CDD" id="cd00118">
    <property type="entry name" value="LysM"/>
    <property type="match status" value="1"/>
</dbReference>
<evidence type="ECO:0000313" key="3">
    <source>
        <dbReference type="Proteomes" id="UP000565572"/>
    </source>
</evidence>
<gene>
    <name evidence="2" type="ORF">FHX39_002524</name>
</gene>
<keyword evidence="3" id="KW-1185">Reference proteome</keyword>
<dbReference type="PROSITE" id="PS51782">
    <property type="entry name" value="LYSM"/>
    <property type="match status" value="1"/>
</dbReference>
<reference evidence="2 3" key="1">
    <citation type="submission" date="2020-08" db="EMBL/GenBank/DDBJ databases">
        <title>Sequencing the genomes of 1000 actinobacteria strains.</title>
        <authorList>
            <person name="Klenk H.-P."/>
        </authorList>
    </citation>
    <scope>NUCLEOTIDE SEQUENCE [LARGE SCALE GENOMIC DNA]</scope>
    <source>
        <strain evidence="2 3">DSM 11053</strain>
    </source>
</reference>
<dbReference type="Pfam" id="PF01476">
    <property type="entry name" value="LysM"/>
    <property type="match status" value="1"/>
</dbReference>
<dbReference type="SUPFAM" id="SSF54106">
    <property type="entry name" value="LysM domain"/>
    <property type="match status" value="1"/>
</dbReference>
<protein>
    <submittedName>
        <fullName evidence="2">LysM repeat protein</fullName>
    </submittedName>
</protein>
<dbReference type="InterPro" id="IPR036779">
    <property type="entry name" value="LysM_dom_sf"/>
</dbReference>
<dbReference type="Proteomes" id="UP000565572">
    <property type="component" value="Unassembled WGS sequence"/>
</dbReference>
<organism evidence="2 3">
    <name type="scientific">Microlunatus antarcticus</name>
    <dbReference type="NCBI Taxonomy" id="53388"/>
    <lineage>
        <taxon>Bacteria</taxon>
        <taxon>Bacillati</taxon>
        <taxon>Actinomycetota</taxon>
        <taxon>Actinomycetes</taxon>
        <taxon>Propionibacteriales</taxon>
        <taxon>Propionibacteriaceae</taxon>
        <taxon>Microlunatus</taxon>
    </lineage>
</organism>
<dbReference type="RefSeq" id="WP_183338905.1">
    <property type="nucleotide sequence ID" value="NZ_JACHZG010000001.1"/>
</dbReference>
<comment type="caution">
    <text evidence="2">The sequence shown here is derived from an EMBL/GenBank/DDBJ whole genome shotgun (WGS) entry which is preliminary data.</text>
</comment>
<dbReference type="Gene3D" id="3.10.350.10">
    <property type="entry name" value="LysM domain"/>
    <property type="match status" value="1"/>
</dbReference>
<evidence type="ECO:0000259" key="1">
    <source>
        <dbReference type="PROSITE" id="PS51782"/>
    </source>
</evidence>
<dbReference type="AlphaFoldDB" id="A0A7W5JWM9"/>
<dbReference type="InterPro" id="IPR018392">
    <property type="entry name" value="LysM"/>
</dbReference>
<dbReference type="EMBL" id="JACHZG010000001">
    <property type="protein sequence ID" value="MBB3327580.1"/>
    <property type="molecule type" value="Genomic_DNA"/>
</dbReference>
<accession>A0A7W5JWM9</accession>
<evidence type="ECO:0000313" key="2">
    <source>
        <dbReference type="EMBL" id="MBB3327580.1"/>
    </source>
</evidence>
<proteinExistence type="predicted"/>
<sequence>MVVSDDTMSGIAERFRVCVRDIARANDDNLDVFVDESLTIKRTTDIDVGSAECKESSV</sequence>